<dbReference type="EMBL" id="ASPP01007656">
    <property type="protein sequence ID" value="ETO26756.1"/>
    <property type="molecule type" value="Genomic_DNA"/>
</dbReference>
<protein>
    <submittedName>
        <fullName evidence="1">Uncharacterized protein</fullName>
    </submittedName>
</protein>
<proteinExistence type="predicted"/>
<evidence type="ECO:0000313" key="1">
    <source>
        <dbReference type="EMBL" id="ETO26756.1"/>
    </source>
</evidence>
<keyword evidence="2" id="KW-1185">Reference proteome</keyword>
<accession>X6NL87</accession>
<evidence type="ECO:0000313" key="2">
    <source>
        <dbReference type="Proteomes" id="UP000023152"/>
    </source>
</evidence>
<dbReference type="AlphaFoldDB" id="X6NL87"/>
<organism evidence="1 2">
    <name type="scientific">Reticulomyxa filosa</name>
    <dbReference type="NCBI Taxonomy" id="46433"/>
    <lineage>
        <taxon>Eukaryota</taxon>
        <taxon>Sar</taxon>
        <taxon>Rhizaria</taxon>
        <taxon>Retaria</taxon>
        <taxon>Foraminifera</taxon>
        <taxon>Monothalamids</taxon>
        <taxon>Reticulomyxidae</taxon>
        <taxon>Reticulomyxa</taxon>
    </lineage>
</organism>
<name>X6NL87_RETFI</name>
<reference evidence="1 2" key="1">
    <citation type="journal article" date="2013" name="Curr. Biol.">
        <title>The Genome of the Foraminiferan Reticulomyxa filosa.</title>
        <authorList>
            <person name="Glockner G."/>
            <person name="Hulsmann N."/>
            <person name="Schleicher M."/>
            <person name="Noegel A.A."/>
            <person name="Eichinger L."/>
            <person name="Gallinger C."/>
            <person name="Pawlowski J."/>
            <person name="Sierra R."/>
            <person name="Euteneuer U."/>
            <person name="Pillet L."/>
            <person name="Moustafa A."/>
            <person name="Platzer M."/>
            <person name="Groth M."/>
            <person name="Szafranski K."/>
            <person name="Schliwa M."/>
        </authorList>
    </citation>
    <scope>NUCLEOTIDE SEQUENCE [LARGE SCALE GENOMIC DNA]</scope>
</reference>
<sequence length="178" mass="19983">MADFTLLDDSTNPLKRSKKEEKLKKKVSEFLVYVVAAQKLGFSKVTIIDRSTYTPVGYTATTDIATAWMDGETQVNENQELLEWGQKDGKPKTTFCFYGKRFNILQRLEDGKAIVCLKGKDIFIGYQFKAVWFLAYGEVASRSVDKSNQEQAAGFKSAPDAFSSIMKNVFESLDEAGL</sequence>
<dbReference type="Proteomes" id="UP000023152">
    <property type="component" value="Unassembled WGS sequence"/>
</dbReference>
<comment type="caution">
    <text evidence="1">The sequence shown here is derived from an EMBL/GenBank/DDBJ whole genome shotgun (WGS) entry which is preliminary data.</text>
</comment>
<gene>
    <name evidence="1" type="ORF">RFI_10378</name>
</gene>